<reference evidence="2" key="2">
    <citation type="submission" date="2023-11" db="UniProtKB">
        <authorList>
            <consortium name="WormBaseParasite"/>
        </authorList>
    </citation>
    <scope>IDENTIFICATION</scope>
</reference>
<proteinExistence type="predicted"/>
<evidence type="ECO:0000313" key="2">
    <source>
        <dbReference type="WBParaSite" id="TREG1_62430.1"/>
    </source>
</evidence>
<reference evidence="1" key="1">
    <citation type="submission" date="2022-06" db="EMBL/GenBank/DDBJ databases">
        <authorList>
            <person name="Berger JAMES D."/>
            <person name="Berger JAMES D."/>
        </authorList>
    </citation>
    <scope>NUCLEOTIDE SEQUENCE [LARGE SCALE GENOMIC DNA]</scope>
</reference>
<name>A0AA85K4H8_TRIRE</name>
<sequence>MTSVISRQTSTVSLISQNSVQLEAGLLVQCLNRYKEHLECGCEKVLDSKFSKKGLGSTFLNHPNSPLSDDTTGNDSAGGTGLEHITTSVVRKLDAGARESLGQHLIQLLATIVLPDPPRSISEADGRLGGSLQGIPDKLMPTDSDMDNYRILADKGWKMVLNLPFDKVFAALKVKCKSEEKVTEGVSCIKGRFQCHLIDIYEDTINITESILNNNECDSEQQPPIDEVDSSSSSSVKHFLSKYSENVQIDKEFIEEDDNTLPGSFSDTLLAYLSNRGEYGCEDTRYCWSGQPIFNGLPPRNDLIQCLTLLPCNEESHSGEHSTGSDDGELLTSKSWLLNIITVLVFTCRNSYWKETDDWIEECVIVQTDENVTKINNPIN</sequence>
<evidence type="ECO:0000313" key="1">
    <source>
        <dbReference type="Proteomes" id="UP000050795"/>
    </source>
</evidence>
<keyword evidence="1" id="KW-1185">Reference proteome</keyword>
<protein>
    <submittedName>
        <fullName evidence="2">Uncharacterized protein</fullName>
    </submittedName>
</protein>
<organism evidence="1 2">
    <name type="scientific">Trichobilharzia regenti</name>
    <name type="common">Nasal bird schistosome</name>
    <dbReference type="NCBI Taxonomy" id="157069"/>
    <lineage>
        <taxon>Eukaryota</taxon>
        <taxon>Metazoa</taxon>
        <taxon>Spiralia</taxon>
        <taxon>Lophotrochozoa</taxon>
        <taxon>Platyhelminthes</taxon>
        <taxon>Trematoda</taxon>
        <taxon>Digenea</taxon>
        <taxon>Strigeidida</taxon>
        <taxon>Schistosomatoidea</taxon>
        <taxon>Schistosomatidae</taxon>
        <taxon>Trichobilharzia</taxon>
    </lineage>
</organism>
<accession>A0AA85K4H8</accession>
<dbReference type="Proteomes" id="UP000050795">
    <property type="component" value="Unassembled WGS sequence"/>
</dbReference>
<dbReference type="WBParaSite" id="TREG1_62430.1">
    <property type="protein sequence ID" value="TREG1_62430.1"/>
    <property type="gene ID" value="TREG1_62430"/>
</dbReference>
<dbReference type="AlphaFoldDB" id="A0AA85K4H8"/>